<dbReference type="EMBL" id="AAWS01000006">
    <property type="protein sequence ID" value="EAY30487.1"/>
    <property type="molecule type" value="Genomic_DNA"/>
</dbReference>
<accession>A1ZG70</accession>
<name>A1ZG70_MICM2</name>
<evidence type="ECO:0000313" key="2">
    <source>
        <dbReference type="EMBL" id="EAY30487.1"/>
    </source>
</evidence>
<gene>
    <name evidence="2" type="ORF">M23134_03123</name>
</gene>
<evidence type="ECO:0000256" key="1">
    <source>
        <dbReference type="SAM" id="SignalP"/>
    </source>
</evidence>
<protein>
    <recommendedName>
        <fullName evidence="4">Outer membrane protein</fullName>
    </recommendedName>
</protein>
<feature type="signal peptide" evidence="1">
    <location>
        <begin position="1"/>
        <end position="27"/>
    </location>
</feature>
<proteinExistence type="predicted"/>
<dbReference type="Proteomes" id="UP000004095">
    <property type="component" value="Unassembled WGS sequence"/>
</dbReference>
<reference evidence="2 3" key="1">
    <citation type="submission" date="2007-01" db="EMBL/GenBank/DDBJ databases">
        <authorList>
            <person name="Haygood M."/>
            <person name="Podell S."/>
            <person name="Anderson C."/>
            <person name="Hopkinson B."/>
            <person name="Roe K."/>
            <person name="Barbeau K."/>
            <person name="Gaasterland T."/>
            <person name="Ferriera S."/>
            <person name="Johnson J."/>
            <person name="Kravitz S."/>
            <person name="Beeson K."/>
            <person name="Sutton G."/>
            <person name="Rogers Y.-H."/>
            <person name="Friedman R."/>
            <person name="Frazier M."/>
            <person name="Venter J.C."/>
        </authorList>
    </citation>
    <scope>NUCLEOTIDE SEQUENCE [LARGE SCALE GENOMIC DNA]</scope>
    <source>
        <strain evidence="2 3">ATCC 23134</strain>
    </source>
</reference>
<evidence type="ECO:0008006" key="4">
    <source>
        <dbReference type="Google" id="ProtNLM"/>
    </source>
</evidence>
<evidence type="ECO:0000313" key="3">
    <source>
        <dbReference type="Proteomes" id="UP000004095"/>
    </source>
</evidence>
<comment type="caution">
    <text evidence="2">The sequence shown here is derived from an EMBL/GenBank/DDBJ whole genome shotgun (WGS) entry which is preliminary data.</text>
</comment>
<feature type="chain" id="PRO_5002642159" description="Outer membrane protein" evidence="1">
    <location>
        <begin position="28"/>
        <end position="428"/>
    </location>
</feature>
<dbReference type="AlphaFoldDB" id="A1ZG70"/>
<sequence>MKTNSSRKFHRLFLILCLSGLFHVSYAQNFGNSPYSQVGIGEMLGSTFSHQAGMGGVGVSNNSISLLNIYNNINPALLARNRLTVFEAGVLGQIKTLKNTNDSQQDVGGSYNYLALSFPIGKVWATGIGLTPYSTINYESRSRINIANSDFSTDLTQKGEGGVNSIFITNSVAIFKKLFIGLKVNWLFGSIINESSSELFLGSSPLRTTVTYFNRTRVNDLLLEPGVSFQQNLGKNLFLNLGGTFSMATNLNAKRFVSFDRRNDNDIILVQDTLTNNQATSIDMPNRLRFGASIERAYRWQLGADVILENWSAFKVNNSTTNLSNIYGVAIGGEYTPNVSSLNNYWKRVTYRAGFKYKQNPINPEQVQDMSISFGVSLPVQKNRSLLNLSVVLGQQGRISDGLVQERYVRIHLGATLNDRWFVKPKID</sequence>
<keyword evidence="1" id="KW-0732">Signal</keyword>
<organism evidence="2 3">
    <name type="scientific">Microscilla marina ATCC 23134</name>
    <dbReference type="NCBI Taxonomy" id="313606"/>
    <lineage>
        <taxon>Bacteria</taxon>
        <taxon>Pseudomonadati</taxon>
        <taxon>Bacteroidota</taxon>
        <taxon>Cytophagia</taxon>
        <taxon>Cytophagales</taxon>
        <taxon>Microscillaceae</taxon>
        <taxon>Microscilla</taxon>
    </lineage>
</organism>
<dbReference type="eggNOG" id="COG2067">
    <property type="taxonomic scope" value="Bacteria"/>
</dbReference>
<dbReference type="Gene3D" id="2.40.160.60">
    <property type="entry name" value="Outer membrane protein transport protein (OMPP1/FadL/TodX)"/>
    <property type="match status" value="1"/>
</dbReference>
<dbReference type="SUPFAM" id="SSF56935">
    <property type="entry name" value="Porins"/>
    <property type="match status" value="1"/>
</dbReference>
<keyword evidence="3" id="KW-1185">Reference proteome</keyword>